<protein>
    <submittedName>
        <fullName evidence="2">Uncharacterized protein</fullName>
    </submittedName>
</protein>
<dbReference type="AlphaFoldDB" id="A0A7J3JP52"/>
<dbReference type="EMBL" id="DTAI01000092">
    <property type="protein sequence ID" value="HGN36543.1"/>
    <property type="molecule type" value="Genomic_DNA"/>
</dbReference>
<name>A0A7J3JP52_9CREN</name>
<evidence type="ECO:0000313" key="1">
    <source>
        <dbReference type="EMBL" id="HGN36543.1"/>
    </source>
</evidence>
<dbReference type="EMBL" id="DTBZ01000047">
    <property type="protein sequence ID" value="HGQ17715.1"/>
    <property type="molecule type" value="Genomic_DNA"/>
</dbReference>
<evidence type="ECO:0000313" key="2">
    <source>
        <dbReference type="EMBL" id="HGQ17715.1"/>
    </source>
</evidence>
<accession>A0A7J3JP52</accession>
<comment type="caution">
    <text evidence="2">The sequence shown here is derived from an EMBL/GenBank/DDBJ whole genome shotgun (WGS) entry which is preliminary data.</text>
</comment>
<sequence>MSTKRDLEVRRHAIYEDKVLGAFYRLLVSHSRSLALYVDFSPLRYPLIKILITLTAADDQEIETGKLIGTALVEMVLNIESLYRDKIDFDKDIVSVRLACEHGWITYEYTVLRSEQGIPYASKLWMHMVEGKPQREIIEVNEEFIKYVDEIVRKIVIEAKKVLEDDGYI</sequence>
<reference evidence="2" key="1">
    <citation type="journal article" date="2020" name="mSystems">
        <title>Genome- and Community-Level Interaction Insights into Carbon Utilization and Element Cycling Functions of Hydrothermarchaeota in Hydrothermal Sediment.</title>
        <authorList>
            <person name="Zhou Z."/>
            <person name="Liu Y."/>
            <person name="Xu W."/>
            <person name="Pan J."/>
            <person name="Luo Z.H."/>
            <person name="Li M."/>
        </authorList>
    </citation>
    <scope>NUCLEOTIDE SEQUENCE [LARGE SCALE GENOMIC DNA]</scope>
    <source>
        <strain evidence="1">SpSt-618</strain>
        <strain evidence="2">SpSt-657</strain>
    </source>
</reference>
<organism evidence="2">
    <name type="scientific">Ignisphaera aggregans</name>
    <dbReference type="NCBI Taxonomy" id="334771"/>
    <lineage>
        <taxon>Archaea</taxon>
        <taxon>Thermoproteota</taxon>
        <taxon>Thermoprotei</taxon>
        <taxon>Desulfurococcales</taxon>
        <taxon>Desulfurococcaceae</taxon>
        <taxon>Ignisphaera</taxon>
    </lineage>
</organism>
<proteinExistence type="predicted"/>
<gene>
    <name evidence="1" type="ORF">ENT87_03215</name>
    <name evidence="2" type="ORF">ENU30_01865</name>
</gene>